<comment type="caution">
    <text evidence="1">The sequence shown here is derived from an EMBL/GenBank/DDBJ whole genome shotgun (WGS) entry which is preliminary data.</text>
</comment>
<keyword evidence="2" id="KW-1185">Reference proteome</keyword>
<protein>
    <submittedName>
        <fullName evidence="1">Uncharacterized protein</fullName>
    </submittedName>
</protein>
<dbReference type="EMBL" id="BLYI01000067">
    <property type="protein sequence ID" value="GFO86550.1"/>
    <property type="molecule type" value="Genomic_DNA"/>
</dbReference>
<sequence>MGLKDTIKMMESNDYKERFRAEYWQVRIRFEKLESMIKKWENRELDFIPTCPKSIYCLQLNMMQDYINLLEARAELENIEL</sequence>
<accession>A0A916QBQ1</accession>
<name>A0A916QBQ1_9FIRM</name>
<dbReference type="AlphaFoldDB" id="A0A916QBQ1"/>
<gene>
    <name evidence="1" type="ORF">ANBU17_28970</name>
</gene>
<dbReference type="InterPro" id="IPR054052">
    <property type="entry name" value="Y16Q-like"/>
</dbReference>
<evidence type="ECO:0000313" key="2">
    <source>
        <dbReference type="Proteomes" id="UP000613208"/>
    </source>
</evidence>
<proteinExistence type="predicted"/>
<organism evidence="1 2">
    <name type="scientific">Anaerostipes butyraticus</name>
    <dbReference type="NCBI Taxonomy" id="645466"/>
    <lineage>
        <taxon>Bacteria</taxon>
        <taxon>Bacillati</taxon>
        <taxon>Bacillota</taxon>
        <taxon>Clostridia</taxon>
        <taxon>Lachnospirales</taxon>
        <taxon>Lachnospiraceae</taxon>
        <taxon>Anaerostipes</taxon>
    </lineage>
</organism>
<evidence type="ECO:0000313" key="1">
    <source>
        <dbReference type="EMBL" id="GFO86550.1"/>
    </source>
</evidence>
<dbReference type="Proteomes" id="UP000613208">
    <property type="component" value="Unassembled WGS sequence"/>
</dbReference>
<dbReference type="RefSeq" id="WP_201312197.1">
    <property type="nucleotide sequence ID" value="NZ_BLYI01000067.1"/>
</dbReference>
<reference evidence="1" key="1">
    <citation type="submission" date="2020-06" db="EMBL/GenBank/DDBJ databases">
        <title>Characterization of fructooligosaccharide metabolism and fructooligosaccharide-degrading enzymes in human commensal butyrate producers.</title>
        <authorList>
            <person name="Tanno H."/>
            <person name="Fujii T."/>
            <person name="Hirano K."/>
            <person name="Maeno S."/>
            <person name="Tonozuka T."/>
            <person name="Sakamoto M."/>
            <person name="Ohkuma M."/>
            <person name="Tochio T."/>
            <person name="Endo A."/>
        </authorList>
    </citation>
    <scope>NUCLEOTIDE SEQUENCE</scope>
    <source>
        <strain evidence="1">JCM 17466</strain>
    </source>
</reference>
<dbReference type="Pfam" id="PF21825">
    <property type="entry name" value="crAss001_48"/>
    <property type="match status" value="1"/>
</dbReference>